<protein>
    <recommendedName>
        <fullName evidence="4">Valyl-tRNA synthetase</fullName>
    </recommendedName>
</protein>
<keyword evidence="3" id="KW-1185">Reference proteome</keyword>
<feature type="signal peptide" evidence="1">
    <location>
        <begin position="1"/>
        <end position="22"/>
    </location>
</feature>
<dbReference type="RefSeq" id="WP_185817898.1">
    <property type="nucleotide sequence ID" value="NZ_CP090311.1"/>
</dbReference>
<sequence>MRNLLSALIPVALVSVAAPAQAKELPANDRYVCSWGAGTAARAQELKLSGVSLYAARKKIQTYTFNKSWMRMMALGITEQTYDSPSRFKPAAVRESFYKDCVRYKMAHK</sequence>
<feature type="chain" id="PRO_5031415757" description="Valyl-tRNA synthetase" evidence="1">
    <location>
        <begin position="23"/>
        <end position="109"/>
    </location>
</feature>
<dbReference type="EMBL" id="JACMYG010000002">
    <property type="protein sequence ID" value="MBC2688584.1"/>
    <property type="molecule type" value="Genomic_DNA"/>
</dbReference>
<dbReference type="AlphaFoldDB" id="A0A7X1KW83"/>
<proteinExistence type="predicted"/>
<name>A0A7X1KW83_9PSED</name>
<evidence type="ECO:0000313" key="2">
    <source>
        <dbReference type="EMBL" id="MBC2688584.1"/>
    </source>
</evidence>
<keyword evidence="1" id="KW-0732">Signal</keyword>
<comment type="caution">
    <text evidence="2">The sequence shown here is derived from an EMBL/GenBank/DDBJ whole genome shotgun (WGS) entry which is preliminary data.</text>
</comment>
<gene>
    <name evidence="2" type="ORF">H7995_02095</name>
</gene>
<accession>A0A7X1KW83</accession>
<dbReference type="Proteomes" id="UP000526003">
    <property type="component" value="Unassembled WGS sequence"/>
</dbReference>
<evidence type="ECO:0000313" key="3">
    <source>
        <dbReference type="Proteomes" id="UP000526003"/>
    </source>
</evidence>
<reference evidence="2 3" key="1">
    <citation type="submission" date="2020-08" db="EMBL/GenBank/DDBJ databases">
        <title>Pseudomonas sp. nov.</title>
        <authorList>
            <person name="Gieschler S."/>
            <person name="Fiedler G."/>
            <person name="Brinks E."/>
            <person name="Boehnlein C."/>
            <person name="Franz C.M.A.P."/>
            <person name="Kabisch J."/>
        </authorList>
    </citation>
    <scope>NUCLEOTIDE SEQUENCE [LARGE SCALE GENOMIC DNA]</scope>
    <source>
        <strain evidence="2 3">MBT-1</strain>
    </source>
</reference>
<evidence type="ECO:0000256" key="1">
    <source>
        <dbReference type="SAM" id="SignalP"/>
    </source>
</evidence>
<evidence type="ECO:0008006" key="4">
    <source>
        <dbReference type="Google" id="ProtNLM"/>
    </source>
</evidence>
<organism evidence="2 3">
    <name type="scientific">Pseudomonas kielensis</name>
    <dbReference type="NCBI Taxonomy" id="2762577"/>
    <lineage>
        <taxon>Bacteria</taxon>
        <taxon>Pseudomonadati</taxon>
        <taxon>Pseudomonadota</taxon>
        <taxon>Gammaproteobacteria</taxon>
        <taxon>Pseudomonadales</taxon>
        <taxon>Pseudomonadaceae</taxon>
        <taxon>Pseudomonas</taxon>
    </lineage>
</organism>